<keyword evidence="8 10" id="KW-0131">Cell cycle</keyword>
<comment type="similarity">
    <text evidence="10">Belongs to the glycosyl hydrolase 3 family. NagZ subfamily.</text>
</comment>
<keyword evidence="3 10" id="KW-0132">Cell division</keyword>
<dbReference type="GO" id="GO:0009252">
    <property type="term" value="P:peptidoglycan biosynthetic process"/>
    <property type="evidence" value="ECO:0007669"/>
    <property type="project" value="UniProtKB-KW"/>
</dbReference>
<dbReference type="InterPro" id="IPR036962">
    <property type="entry name" value="Glyco_hydro_3_N_sf"/>
</dbReference>
<evidence type="ECO:0000256" key="2">
    <source>
        <dbReference type="ARBA" id="ARBA00022490"/>
    </source>
</evidence>
<feature type="binding site" evidence="10">
    <location>
        <position position="141"/>
    </location>
    <ligand>
        <name>substrate</name>
    </ligand>
</feature>
<dbReference type="GO" id="GO:0008360">
    <property type="term" value="P:regulation of cell shape"/>
    <property type="evidence" value="ECO:0007669"/>
    <property type="project" value="UniProtKB-KW"/>
</dbReference>
<dbReference type="Proteomes" id="UP000070186">
    <property type="component" value="Unassembled WGS sequence"/>
</dbReference>
<keyword evidence="2 10" id="KW-0963">Cytoplasm</keyword>
<dbReference type="PANTHER" id="PTHR30480">
    <property type="entry name" value="BETA-HEXOSAMINIDASE-RELATED"/>
    <property type="match status" value="1"/>
</dbReference>
<protein>
    <recommendedName>
        <fullName evidence="10">Beta-hexosaminidase</fullName>
        <ecNumber evidence="10">3.2.1.52</ecNumber>
    </recommendedName>
    <alternativeName>
        <fullName evidence="10">Beta-N-acetylhexosaminidase</fullName>
    </alternativeName>
    <alternativeName>
        <fullName evidence="10">N-acetyl-beta-glucosaminidase</fullName>
    </alternativeName>
</protein>
<dbReference type="GO" id="GO:0009254">
    <property type="term" value="P:peptidoglycan turnover"/>
    <property type="evidence" value="ECO:0007669"/>
    <property type="project" value="UniProtKB-UniRule"/>
</dbReference>
<dbReference type="EMBL" id="LODL01000019">
    <property type="protein sequence ID" value="KXB30728.1"/>
    <property type="molecule type" value="Genomic_DNA"/>
</dbReference>
<feature type="domain" description="Glycoside hydrolase family 3 N-terminal" evidence="11">
    <location>
        <begin position="21"/>
        <end position="293"/>
    </location>
</feature>
<dbReference type="InterPro" id="IPR022956">
    <property type="entry name" value="Beta_hexosaminidase_bac"/>
</dbReference>
<comment type="caution">
    <text evidence="12">The sequence shown here is derived from an EMBL/GenBank/DDBJ whole genome shotgun (WGS) entry which is preliminary data.</text>
</comment>
<keyword evidence="9 10" id="KW-0961">Cell wall biogenesis/degradation</keyword>
<dbReference type="GO" id="GO:0004563">
    <property type="term" value="F:beta-N-acetylhexosaminidase activity"/>
    <property type="evidence" value="ECO:0007669"/>
    <property type="project" value="UniProtKB-UniRule"/>
</dbReference>
<keyword evidence="6 10" id="KW-0573">Peptidoglycan synthesis</keyword>
<reference evidence="12 13" key="1">
    <citation type="submission" date="2015-12" db="EMBL/GenBank/DDBJ databases">
        <title>Nitrous oxide reduction kinetics distinguish bacteria harboring typical versus atypical NosZ.</title>
        <authorList>
            <person name="Yoon S."/>
            <person name="Nissen S."/>
            <person name="Park D."/>
            <person name="Sanford R.A."/>
            <person name="Loeffler F.E."/>
        </authorList>
    </citation>
    <scope>NUCLEOTIDE SEQUENCE [LARGE SCALE GENOMIC DNA]</scope>
    <source>
        <strain evidence="12 13">ATCC BAA-841</strain>
    </source>
</reference>
<evidence type="ECO:0000313" key="13">
    <source>
        <dbReference type="Proteomes" id="UP000070186"/>
    </source>
</evidence>
<dbReference type="STRING" id="281362.AT959_08315"/>
<keyword evidence="4 10" id="KW-0378">Hydrolase</keyword>
<keyword evidence="7 10" id="KW-0326">Glycosidase</keyword>
<comment type="catalytic activity">
    <reaction evidence="1 10">
        <text>Hydrolysis of terminal non-reducing N-acetyl-D-hexosamine residues in N-acetyl-beta-D-hexosaminides.</text>
        <dbReference type="EC" id="3.2.1.52"/>
    </reaction>
</comment>
<feature type="active site" description="Nucleophile" evidence="10">
    <location>
        <position position="250"/>
    </location>
</feature>
<name>A0A133XIH6_9RHOO</name>
<dbReference type="InterPro" id="IPR001764">
    <property type="entry name" value="Glyco_hydro_3_N"/>
</dbReference>
<dbReference type="RefSeq" id="WP_066882529.1">
    <property type="nucleotide sequence ID" value="NZ_LODL01000019.1"/>
</dbReference>
<dbReference type="InterPro" id="IPR050226">
    <property type="entry name" value="NagZ_Beta-hexosaminidase"/>
</dbReference>
<accession>A0A133XIH6</accession>
<evidence type="ECO:0000256" key="9">
    <source>
        <dbReference type="ARBA" id="ARBA00023316"/>
    </source>
</evidence>
<feature type="binding site" evidence="10">
    <location>
        <position position="75"/>
    </location>
    <ligand>
        <name>substrate</name>
    </ligand>
</feature>
<dbReference type="HAMAP" id="MF_00364">
    <property type="entry name" value="NagZ"/>
    <property type="match status" value="1"/>
</dbReference>
<dbReference type="AlphaFoldDB" id="A0A133XIH6"/>
<comment type="subcellular location">
    <subcellularLocation>
        <location evidence="10">Cytoplasm</location>
    </subcellularLocation>
</comment>
<feature type="site" description="Important for catalytic activity" evidence="10">
    <location>
        <position position="182"/>
    </location>
</feature>
<comment type="function">
    <text evidence="10">Plays a role in peptidoglycan recycling by cleaving the terminal beta-1,4-linked N-acetylglucosamine (GlcNAc) from peptide-linked peptidoglycan fragments, giving rise to free GlcNAc, anhydro-N-acetylmuramic acid and anhydro-N-acetylmuramic acid-linked peptides.</text>
</comment>
<dbReference type="Pfam" id="PF00933">
    <property type="entry name" value="Glyco_hydro_3"/>
    <property type="match status" value="1"/>
</dbReference>
<dbReference type="SUPFAM" id="SSF51445">
    <property type="entry name" value="(Trans)glycosidases"/>
    <property type="match status" value="1"/>
</dbReference>
<evidence type="ECO:0000256" key="4">
    <source>
        <dbReference type="ARBA" id="ARBA00022801"/>
    </source>
</evidence>
<dbReference type="PANTHER" id="PTHR30480:SF13">
    <property type="entry name" value="BETA-HEXOSAMINIDASE"/>
    <property type="match status" value="1"/>
</dbReference>
<dbReference type="EC" id="3.2.1.52" evidence="10"/>
<evidence type="ECO:0000256" key="8">
    <source>
        <dbReference type="ARBA" id="ARBA00023306"/>
    </source>
</evidence>
<sequence length="339" mass="36634">MTQLPLGPLMIDIAGTALTELDRQRLLHPLVGGIILFSRNFESPSQLAALNAEIHALRQPPLLIAVDHEGGRVQRFREGFTRLPAMATLGRLWDQNPDAAQRAAHQVGYVLAAELLARGVDYSFTPVLDLDYGPSRVIGDRAFHRQAAVVTALAAALGDGLRQAGMGSCGKHFPGHGYVIPDSHVELPVDDRALDAMQEDIMPYRNLALGGVMAAHVIYECVDCNTAVFSNKWISYLRNDMKFDGAVFTDDLSMAGAGVVGDMLNRVDTAYRAGCDMLLVCNSPDAVGAVLENWQPKVDPARGKRIEALIPTDVAPDWASLQSDPAYQAALQTIAQLAP</sequence>
<gene>
    <name evidence="10" type="primary">nagZ</name>
    <name evidence="12" type="ORF">AT959_08315</name>
</gene>
<feature type="active site" description="Proton donor/acceptor" evidence="10">
    <location>
        <position position="184"/>
    </location>
</feature>
<keyword evidence="5 10" id="KW-0133">Cell shape</keyword>
<comment type="pathway">
    <text evidence="10">Cell wall biogenesis; peptidoglycan recycling.</text>
</comment>
<evidence type="ECO:0000256" key="7">
    <source>
        <dbReference type="ARBA" id="ARBA00023295"/>
    </source>
</evidence>
<dbReference type="GO" id="GO:0071555">
    <property type="term" value="P:cell wall organization"/>
    <property type="evidence" value="ECO:0007669"/>
    <property type="project" value="UniProtKB-KW"/>
</dbReference>
<evidence type="ECO:0000259" key="11">
    <source>
        <dbReference type="Pfam" id="PF00933"/>
    </source>
</evidence>
<feature type="binding site" evidence="10">
    <location>
        <begin position="171"/>
        <end position="172"/>
    </location>
    <ligand>
        <name>substrate</name>
    </ligand>
</feature>
<dbReference type="GO" id="GO:0005975">
    <property type="term" value="P:carbohydrate metabolic process"/>
    <property type="evidence" value="ECO:0007669"/>
    <property type="project" value="InterPro"/>
</dbReference>
<evidence type="ECO:0000256" key="5">
    <source>
        <dbReference type="ARBA" id="ARBA00022960"/>
    </source>
</evidence>
<dbReference type="GO" id="GO:0005737">
    <property type="term" value="C:cytoplasm"/>
    <property type="evidence" value="ECO:0007669"/>
    <property type="project" value="UniProtKB-SubCell"/>
</dbReference>
<evidence type="ECO:0000313" key="12">
    <source>
        <dbReference type="EMBL" id="KXB30728.1"/>
    </source>
</evidence>
<organism evidence="12 13">
    <name type="scientific">Dechloromonas denitrificans</name>
    <dbReference type="NCBI Taxonomy" id="281362"/>
    <lineage>
        <taxon>Bacteria</taxon>
        <taxon>Pseudomonadati</taxon>
        <taxon>Pseudomonadota</taxon>
        <taxon>Betaproteobacteria</taxon>
        <taxon>Rhodocyclales</taxon>
        <taxon>Azonexaceae</taxon>
        <taxon>Dechloromonas</taxon>
    </lineage>
</organism>
<proteinExistence type="inferred from homology"/>
<dbReference type="NCBIfam" id="NF003740">
    <property type="entry name" value="PRK05337.1"/>
    <property type="match status" value="1"/>
</dbReference>
<dbReference type="GO" id="GO:0051301">
    <property type="term" value="P:cell division"/>
    <property type="evidence" value="ECO:0007669"/>
    <property type="project" value="UniProtKB-KW"/>
</dbReference>
<keyword evidence="13" id="KW-1185">Reference proteome</keyword>
<evidence type="ECO:0000256" key="6">
    <source>
        <dbReference type="ARBA" id="ARBA00022984"/>
    </source>
</evidence>
<feature type="binding site" evidence="10">
    <location>
        <position position="67"/>
    </location>
    <ligand>
        <name>substrate</name>
    </ligand>
</feature>
<dbReference type="InterPro" id="IPR017853">
    <property type="entry name" value="GH"/>
</dbReference>
<dbReference type="Gene3D" id="3.20.20.300">
    <property type="entry name" value="Glycoside hydrolase, family 3, N-terminal domain"/>
    <property type="match status" value="1"/>
</dbReference>
<evidence type="ECO:0000256" key="3">
    <source>
        <dbReference type="ARBA" id="ARBA00022618"/>
    </source>
</evidence>
<evidence type="ECO:0000256" key="1">
    <source>
        <dbReference type="ARBA" id="ARBA00001231"/>
    </source>
</evidence>
<dbReference type="UniPathway" id="UPA00544"/>
<evidence type="ECO:0000256" key="10">
    <source>
        <dbReference type="HAMAP-Rule" id="MF_00364"/>
    </source>
</evidence>